<dbReference type="AlphaFoldDB" id="A0A9P1E8T0"/>
<gene>
    <name evidence="1" type="ORF">CEURO_LOCUS10023</name>
</gene>
<dbReference type="EMBL" id="CAMAPE010000019">
    <property type="protein sequence ID" value="CAH9087360.1"/>
    <property type="molecule type" value="Genomic_DNA"/>
</dbReference>
<protein>
    <submittedName>
        <fullName evidence="1">Uncharacterized protein</fullName>
    </submittedName>
</protein>
<comment type="caution">
    <text evidence="1">The sequence shown here is derived from an EMBL/GenBank/DDBJ whole genome shotgun (WGS) entry which is preliminary data.</text>
</comment>
<dbReference type="Proteomes" id="UP001152484">
    <property type="component" value="Unassembled WGS sequence"/>
</dbReference>
<proteinExistence type="predicted"/>
<evidence type="ECO:0000313" key="1">
    <source>
        <dbReference type="EMBL" id="CAH9087360.1"/>
    </source>
</evidence>
<sequence>MQNRDNFHIGISSNSCSAKEKLADTYIKMKQLLSTQNVRMSWQYYKKDIVGDIVYDPSHISQASPPAPQGFALITAPSYQDIMQHQDQLPHPRINLGQHFSWRI</sequence>
<reference evidence="1" key="1">
    <citation type="submission" date="2022-07" db="EMBL/GenBank/DDBJ databases">
        <authorList>
            <person name="Macas J."/>
            <person name="Novak P."/>
            <person name="Neumann P."/>
        </authorList>
    </citation>
    <scope>NUCLEOTIDE SEQUENCE</scope>
</reference>
<accession>A0A9P1E8T0</accession>
<organism evidence="1 2">
    <name type="scientific">Cuscuta europaea</name>
    <name type="common">European dodder</name>
    <dbReference type="NCBI Taxonomy" id="41803"/>
    <lineage>
        <taxon>Eukaryota</taxon>
        <taxon>Viridiplantae</taxon>
        <taxon>Streptophyta</taxon>
        <taxon>Embryophyta</taxon>
        <taxon>Tracheophyta</taxon>
        <taxon>Spermatophyta</taxon>
        <taxon>Magnoliopsida</taxon>
        <taxon>eudicotyledons</taxon>
        <taxon>Gunneridae</taxon>
        <taxon>Pentapetalae</taxon>
        <taxon>asterids</taxon>
        <taxon>lamiids</taxon>
        <taxon>Solanales</taxon>
        <taxon>Convolvulaceae</taxon>
        <taxon>Cuscuteae</taxon>
        <taxon>Cuscuta</taxon>
        <taxon>Cuscuta subgen. Cuscuta</taxon>
    </lineage>
</organism>
<name>A0A9P1E8T0_CUSEU</name>
<evidence type="ECO:0000313" key="2">
    <source>
        <dbReference type="Proteomes" id="UP001152484"/>
    </source>
</evidence>
<keyword evidence="2" id="KW-1185">Reference proteome</keyword>